<evidence type="ECO:0000313" key="2">
    <source>
        <dbReference type="Proteomes" id="UP000002970"/>
    </source>
</evidence>
<organism evidence="1 2">
    <name type="scientific">Clostridium symbiosum (strain WAL-14163)</name>
    <dbReference type="NCBI Taxonomy" id="742740"/>
    <lineage>
        <taxon>Bacteria</taxon>
        <taxon>Bacillati</taxon>
        <taxon>Bacillota</taxon>
        <taxon>Clostridia</taxon>
        <taxon>Lachnospirales</taxon>
        <taxon>Lachnospiraceae</taxon>
        <taxon>Otoolea</taxon>
    </lineage>
</organism>
<dbReference type="STRING" id="1512.GCA_900049235_04642"/>
<dbReference type="HOGENOM" id="CLU_1988818_0_0_9"/>
<comment type="caution">
    <text evidence="1">The sequence shown here is derived from an EMBL/GenBank/DDBJ whole genome shotgun (WGS) entry which is preliminary data.</text>
</comment>
<evidence type="ECO:0000313" key="1">
    <source>
        <dbReference type="EMBL" id="EGA91865.1"/>
    </source>
</evidence>
<proteinExistence type="predicted"/>
<gene>
    <name evidence="1" type="ORF">HMPREF9474_04298</name>
</gene>
<dbReference type="EMBL" id="ADLQ01000099">
    <property type="protein sequence ID" value="EGA91865.1"/>
    <property type="molecule type" value="Genomic_DNA"/>
</dbReference>
<sequence>MAKFIDISPAEEIVLRDPENKRELHGIFNMKCVFIFQNKLAEMKINKDTLQKVDMLALCLFSAVNASEEMELSYSDAAVLSKRMAPSSGAEIIRMFNESLMNSLDEERQEEIKKIMDRLAMNLSL</sequence>
<protein>
    <submittedName>
        <fullName evidence="1">Uncharacterized protein</fullName>
    </submittedName>
</protein>
<keyword evidence="2" id="KW-1185">Reference proteome</keyword>
<dbReference type="AlphaFoldDB" id="E7GTQ3"/>
<accession>E7GTQ3</accession>
<dbReference type="RefSeq" id="WP_003504670.1">
    <property type="nucleotide sequence ID" value="NZ_GL834320.1"/>
</dbReference>
<name>E7GTQ3_CLOS6</name>
<reference evidence="1 2" key="1">
    <citation type="submission" date="2010-12" db="EMBL/GenBank/DDBJ databases">
        <title>The Genome Sequence of Clostridium symbiosum strain WAL-14163.</title>
        <authorList>
            <person name="Earl A."/>
            <person name="Ward D."/>
            <person name="Feldgarden M."/>
            <person name="Gevers D."/>
            <person name="Finegold S.M."/>
            <person name="Summanen P.H."/>
            <person name="Molitoris D.R."/>
            <person name="Vaisanen M.L."/>
            <person name="Daigneault M."/>
            <person name="Young S.K."/>
            <person name="Zeng Q."/>
            <person name="Gargeya S."/>
            <person name="Fitzgerald M."/>
            <person name="Haas B."/>
            <person name="Abouelleil A."/>
            <person name="Alvarado L."/>
            <person name="Arachchi H.M."/>
            <person name="Berlin A."/>
            <person name="Brown A."/>
            <person name="Chapman S.B."/>
            <person name="Chen Z."/>
            <person name="Dunbar C."/>
            <person name="Freedman E."/>
            <person name="Gearin G."/>
            <person name="Gellesch M."/>
            <person name="Goldberg J."/>
            <person name="Griggs A."/>
            <person name="Gujja S."/>
            <person name="Heilman E."/>
            <person name="Heiman D."/>
            <person name="Howarth C."/>
            <person name="Larson L."/>
            <person name="Lui A."/>
            <person name="MacDonald P.J.P."/>
            <person name="Mehta T."/>
            <person name="Montmayeur A."/>
            <person name="Murphy C."/>
            <person name="Neiman D."/>
            <person name="Pearson M."/>
            <person name="Priest M."/>
            <person name="Roberts A."/>
            <person name="Saif S."/>
            <person name="Shea T."/>
            <person name="Shenoy N."/>
            <person name="Sisk P."/>
            <person name="Stolte C."/>
            <person name="Sykes S."/>
            <person name="White J."/>
            <person name="Yandava C."/>
            <person name="Nusbaum C."/>
            <person name="Birren B."/>
        </authorList>
    </citation>
    <scope>NUCLEOTIDE SEQUENCE [LARGE SCALE GENOMIC DNA]</scope>
    <source>
        <strain evidence="1 2">WAL-14163</strain>
    </source>
</reference>
<dbReference type="Proteomes" id="UP000002970">
    <property type="component" value="Unassembled WGS sequence"/>
</dbReference>